<dbReference type="InterPro" id="IPR035211">
    <property type="entry name" value="DUF5325"/>
</dbReference>
<gene>
    <name evidence="2" type="primary">txxe 2745</name>
    <name evidence="2" type="ORF">TXXE_18675</name>
</gene>
<dbReference type="RefSeq" id="WP_015253795.1">
    <property type="nucleotide sequence ID" value="NZ_CAJRAY010000097.1"/>
</dbReference>
<keyword evidence="1" id="KW-0472">Membrane</keyword>
<dbReference type="Pfam" id="PF17259">
    <property type="entry name" value="DUF5325"/>
    <property type="match status" value="1"/>
</dbReference>
<protein>
    <submittedName>
        <fullName evidence="2">Uncharacterized protein</fullName>
    </submittedName>
</protein>
<comment type="caution">
    <text evidence="2">The sequence shown here is derived from an EMBL/GenBank/DDBJ whole genome shotgun (WGS) entry which is preliminary data.</text>
</comment>
<keyword evidence="1" id="KW-0812">Transmembrane</keyword>
<keyword evidence="3" id="KW-1185">Reference proteome</keyword>
<dbReference type="EMBL" id="CAJRAY010000097">
    <property type="protein sequence ID" value="CAG5092754.1"/>
    <property type="molecule type" value="Genomic_DNA"/>
</dbReference>
<evidence type="ECO:0000256" key="1">
    <source>
        <dbReference type="SAM" id="Phobius"/>
    </source>
</evidence>
<dbReference type="Proteomes" id="UP000681526">
    <property type="component" value="Unassembled WGS sequence"/>
</dbReference>
<evidence type="ECO:0000313" key="3">
    <source>
        <dbReference type="Proteomes" id="UP000681526"/>
    </source>
</evidence>
<name>A0ABN7SCB7_THEXY</name>
<accession>A0ABN7SCB7</accession>
<reference evidence="2 3" key="1">
    <citation type="submission" date="2021-04" db="EMBL/GenBank/DDBJ databases">
        <authorList>
            <person name="Rakotoarivonina H."/>
        </authorList>
    </citation>
    <scope>NUCLEOTIDE SEQUENCE [LARGE SCALE GENOMIC DNA]</scope>
    <source>
        <strain evidence="2 3">XE</strain>
    </source>
</reference>
<feature type="transmembrane region" description="Helical" evidence="1">
    <location>
        <begin position="29"/>
        <end position="48"/>
    </location>
</feature>
<keyword evidence="1" id="KW-1133">Transmembrane helix</keyword>
<proteinExistence type="predicted"/>
<organism evidence="2 3">
    <name type="scientific">Thermobacillus xylanilyticus</name>
    <dbReference type="NCBI Taxonomy" id="76633"/>
    <lineage>
        <taxon>Bacteria</taxon>
        <taxon>Bacillati</taxon>
        <taxon>Bacillota</taxon>
        <taxon>Bacilli</taxon>
        <taxon>Bacillales</taxon>
        <taxon>Paenibacillaceae</taxon>
        <taxon>Thermobacillus</taxon>
    </lineage>
</organism>
<sequence>MSKTASLLFAVAAVVLMLATGVAISHNGWLAALFFILTFVVIGAGFIYRAKALKRK</sequence>
<evidence type="ECO:0000313" key="2">
    <source>
        <dbReference type="EMBL" id="CAG5092754.1"/>
    </source>
</evidence>